<evidence type="ECO:0000313" key="6">
    <source>
        <dbReference type="Proteomes" id="UP000199501"/>
    </source>
</evidence>
<dbReference type="InterPro" id="IPR006115">
    <property type="entry name" value="6PGDH_NADP-bd"/>
</dbReference>
<dbReference type="PIRSF" id="PIRSF000103">
    <property type="entry name" value="HIBADH"/>
    <property type="match status" value="1"/>
</dbReference>
<dbReference type="PANTHER" id="PTHR43580:SF2">
    <property type="entry name" value="CYTOKINE-LIKE NUCLEAR FACTOR N-PAC"/>
    <property type="match status" value="1"/>
</dbReference>
<dbReference type="AlphaFoldDB" id="A0A1G6J271"/>
<gene>
    <name evidence="5" type="ORF">SAMN05216174_101196</name>
</gene>
<evidence type="ECO:0000256" key="2">
    <source>
        <dbReference type="ARBA" id="ARBA00023002"/>
    </source>
</evidence>
<dbReference type="Pfam" id="PF21761">
    <property type="entry name" value="RedAm-like_C"/>
    <property type="match status" value="1"/>
</dbReference>
<dbReference type="RefSeq" id="WP_091448670.1">
    <property type="nucleotide sequence ID" value="NZ_FMZZ01000001.1"/>
</dbReference>
<protein>
    <submittedName>
        <fullName evidence="5">3-hydroxyisobutyrate dehydrogenase</fullName>
    </submittedName>
</protein>
<accession>A0A1G6J271</accession>
<keyword evidence="6" id="KW-1185">Reference proteome</keyword>
<dbReference type="InterPro" id="IPR051265">
    <property type="entry name" value="HIBADH-related_NP60_sf"/>
</dbReference>
<evidence type="ECO:0000313" key="5">
    <source>
        <dbReference type="EMBL" id="SDC12693.1"/>
    </source>
</evidence>
<dbReference type="OrthoDB" id="9135493at2"/>
<dbReference type="InterPro" id="IPR013328">
    <property type="entry name" value="6PGD_dom2"/>
</dbReference>
<dbReference type="Gene3D" id="1.10.1040.10">
    <property type="entry name" value="N-(1-d-carboxylethyl)-l-norvaline Dehydrogenase, domain 2"/>
    <property type="match status" value="1"/>
</dbReference>
<dbReference type="GO" id="GO:0016491">
    <property type="term" value="F:oxidoreductase activity"/>
    <property type="evidence" value="ECO:0007669"/>
    <property type="project" value="UniProtKB-KW"/>
</dbReference>
<dbReference type="GO" id="GO:0050661">
    <property type="term" value="F:NADP binding"/>
    <property type="evidence" value="ECO:0007669"/>
    <property type="project" value="InterPro"/>
</dbReference>
<dbReference type="Gene3D" id="3.40.50.720">
    <property type="entry name" value="NAD(P)-binding Rossmann-like Domain"/>
    <property type="match status" value="1"/>
</dbReference>
<organism evidence="5 6">
    <name type="scientific">Actinokineospora iranica</name>
    <dbReference type="NCBI Taxonomy" id="1271860"/>
    <lineage>
        <taxon>Bacteria</taxon>
        <taxon>Bacillati</taxon>
        <taxon>Actinomycetota</taxon>
        <taxon>Actinomycetes</taxon>
        <taxon>Pseudonocardiales</taxon>
        <taxon>Pseudonocardiaceae</taxon>
        <taxon>Actinokineospora</taxon>
    </lineage>
</organism>
<dbReference type="PANTHER" id="PTHR43580">
    <property type="entry name" value="OXIDOREDUCTASE GLYR1-RELATED"/>
    <property type="match status" value="1"/>
</dbReference>
<feature type="domain" description="NADPH-dependent reductive aminase-like C-terminal" evidence="4">
    <location>
        <begin position="162"/>
        <end position="286"/>
    </location>
</feature>
<dbReference type="STRING" id="1271860.SAMN05216174_101196"/>
<dbReference type="InterPro" id="IPR015815">
    <property type="entry name" value="HIBADH-related"/>
</dbReference>
<dbReference type="Pfam" id="PF03446">
    <property type="entry name" value="NAD_binding_2"/>
    <property type="match status" value="1"/>
</dbReference>
<dbReference type="SUPFAM" id="SSF51735">
    <property type="entry name" value="NAD(P)-binding Rossmann-fold domains"/>
    <property type="match status" value="1"/>
</dbReference>
<name>A0A1G6J271_9PSEU</name>
<dbReference type="InterPro" id="IPR048666">
    <property type="entry name" value="RedAm-like_C"/>
</dbReference>
<dbReference type="Proteomes" id="UP000199501">
    <property type="component" value="Unassembled WGS sequence"/>
</dbReference>
<comment type="similarity">
    <text evidence="1">Belongs to the HIBADH-related family.</text>
</comment>
<sequence length="287" mass="29754">MTAQPTPVTVLGLGPMGQALAGAFLAAGHPTTVWNRSPGKAEAVVARGARLADSAAAAIAASPLVIVCVIDYAAVRAIIEPAVDALRGRTLVNLTSDEPEQVRDLAAWASGFDYLDGSIMTPTITIGEPSARVLYSGPEDTFDRHRDALASIGGTATYLGADPGRAAAYDMALLDVFWTSMSGLVHAFALARAEGVKARDLAPHAQDVMSLLPVFTGQLAGEVDDGEHPGEQSSLRSAAAGMAHILRASRRHGLDTSVLAAALDIARSAIPDHGDEGFSRLAEVIAR</sequence>
<keyword evidence="2" id="KW-0560">Oxidoreductase</keyword>
<evidence type="ECO:0000259" key="3">
    <source>
        <dbReference type="Pfam" id="PF03446"/>
    </source>
</evidence>
<dbReference type="SMR" id="A0A1G6J271"/>
<dbReference type="EMBL" id="FMZZ01000001">
    <property type="protein sequence ID" value="SDC12693.1"/>
    <property type="molecule type" value="Genomic_DNA"/>
</dbReference>
<evidence type="ECO:0000259" key="4">
    <source>
        <dbReference type="Pfam" id="PF21761"/>
    </source>
</evidence>
<evidence type="ECO:0000256" key="1">
    <source>
        <dbReference type="ARBA" id="ARBA00009080"/>
    </source>
</evidence>
<feature type="domain" description="6-phosphogluconate dehydrogenase NADP-binding" evidence="3">
    <location>
        <begin position="8"/>
        <end position="160"/>
    </location>
</feature>
<reference evidence="6" key="1">
    <citation type="submission" date="2016-10" db="EMBL/GenBank/DDBJ databases">
        <authorList>
            <person name="Varghese N."/>
            <person name="Submissions S."/>
        </authorList>
    </citation>
    <scope>NUCLEOTIDE SEQUENCE [LARGE SCALE GENOMIC DNA]</scope>
    <source>
        <strain evidence="6">IBRC-M 10403</strain>
    </source>
</reference>
<dbReference type="InterPro" id="IPR036291">
    <property type="entry name" value="NAD(P)-bd_dom_sf"/>
</dbReference>
<proteinExistence type="inferred from homology"/>